<name>A0A5E4BPT1_MARMO</name>
<dbReference type="SUPFAM" id="SSF52540">
    <property type="entry name" value="P-loop containing nucleoside triphosphate hydrolases"/>
    <property type="match status" value="1"/>
</dbReference>
<evidence type="ECO:0000256" key="1">
    <source>
        <dbReference type="SAM" id="MobiDB-lite"/>
    </source>
</evidence>
<dbReference type="Gene3D" id="1.20.5.190">
    <property type="match status" value="2"/>
</dbReference>
<dbReference type="Proteomes" id="UP000335636">
    <property type="component" value="Unassembled WGS sequence"/>
</dbReference>
<dbReference type="InterPro" id="IPR039887">
    <property type="entry name" value="IQCF"/>
</dbReference>
<keyword evidence="3" id="KW-1185">Reference proteome</keyword>
<evidence type="ECO:0008006" key="4">
    <source>
        <dbReference type="Google" id="ProtNLM"/>
    </source>
</evidence>
<dbReference type="AlphaFoldDB" id="A0A5E4BPT1"/>
<feature type="compositionally biased region" description="Basic and acidic residues" evidence="1">
    <location>
        <begin position="1"/>
        <end position="11"/>
    </location>
</feature>
<dbReference type="PANTHER" id="PTHR21633:SF5">
    <property type="entry name" value="IQ DOMAIN-CONTAINING PROTEIN F3"/>
    <property type="match status" value="1"/>
</dbReference>
<dbReference type="InterPro" id="IPR000048">
    <property type="entry name" value="IQ_motif_EF-hand-BS"/>
</dbReference>
<dbReference type="EMBL" id="CABDUW010000519">
    <property type="protein sequence ID" value="VTJ70682.1"/>
    <property type="molecule type" value="Genomic_DNA"/>
</dbReference>
<proteinExistence type="predicted"/>
<dbReference type="SMART" id="SM00015">
    <property type="entry name" value="IQ"/>
    <property type="match status" value="3"/>
</dbReference>
<feature type="region of interest" description="Disordered" evidence="1">
    <location>
        <begin position="1"/>
        <end position="20"/>
    </location>
</feature>
<dbReference type="PANTHER" id="PTHR21633">
    <property type="entry name" value="IQ MOTIF CONTAINING F"/>
    <property type="match status" value="1"/>
</dbReference>
<protein>
    <recommendedName>
        <fullName evidence="4">IQ domain-containing protein F3</fullName>
    </recommendedName>
</protein>
<gene>
    <name evidence="2" type="ORF">MONAX_5E000033</name>
</gene>
<organism evidence="2 3">
    <name type="scientific">Marmota monax</name>
    <name type="common">Woodchuck</name>
    <dbReference type="NCBI Taxonomy" id="9995"/>
    <lineage>
        <taxon>Eukaryota</taxon>
        <taxon>Metazoa</taxon>
        <taxon>Chordata</taxon>
        <taxon>Craniata</taxon>
        <taxon>Vertebrata</taxon>
        <taxon>Euteleostomi</taxon>
        <taxon>Mammalia</taxon>
        <taxon>Eutheria</taxon>
        <taxon>Euarchontoglires</taxon>
        <taxon>Glires</taxon>
        <taxon>Rodentia</taxon>
        <taxon>Sciuromorpha</taxon>
        <taxon>Sciuridae</taxon>
        <taxon>Xerinae</taxon>
        <taxon>Marmotini</taxon>
        <taxon>Marmota</taxon>
    </lineage>
</organism>
<reference evidence="2" key="1">
    <citation type="submission" date="2019-04" db="EMBL/GenBank/DDBJ databases">
        <authorList>
            <person name="Alioto T."/>
            <person name="Alioto T."/>
        </authorList>
    </citation>
    <scope>NUCLEOTIDE SEQUENCE [LARGE SCALE GENOMIC DNA]</scope>
</reference>
<comment type="caution">
    <text evidence="2">The sequence shown here is derived from an EMBL/GenBank/DDBJ whole genome shotgun (WGS) entry which is preliminary data.</text>
</comment>
<evidence type="ECO:0000313" key="3">
    <source>
        <dbReference type="Proteomes" id="UP000335636"/>
    </source>
</evidence>
<dbReference type="CDD" id="cd23767">
    <property type="entry name" value="IQCD"/>
    <property type="match status" value="1"/>
</dbReference>
<sequence>MRQETDAKSPEDLPTCIQPAGDSARIGAQLCLKKRHKRRIKAAKKIQAWWRGHLVRRTLLVAALRAWMIQGWWRMILLRRAYKQQKLLLRLYVIQEKSAVKLQSCFRMWQCRQYCQLVQNLPEFQTPESNLIFQNNEVLQVHHRPHSRLLLEQCSRVGYDFLALQQQLQCDHSKMAPPQLSMVNWETEHFSSTSAHFSL</sequence>
<dbReference type="Pfam" id="PF00612">
    <property type="entry name" value="IQ"/>
    <property type="match status" value="2"/>
</dbReference>
<dbReference type="PROSITE" id="PS50096">
    <property type="entry name" value="IQ"/>
    <property type="match status" value="1"/>
</dbReference>
<dbReference type="GO" id="GO:0005516">
    <property type="term" value="F:calmodulin binding"/>
    <property type="evidence" value="ECO:0007669"/>
    <property type="project" value="TreeGrafter"/>
</dbReference>
<dbReference type="InterPro" id="IPR027417">
    <property type="entry name" value="P-loop_NTPase"/>
</dbReference>
<evidence type="ECO:0000313" key="2">
    <source>
        <dbReference type="EMBL" id="VTJ70682.1"/>
    </source>
</evidence>
<accession>A0A5E4BPT1</accession>